<evidence type="ECO:0000256" key="1">
    <source>
        <dbReference type="SAM" id="Coils"/>
    </source>
</evidence>
<dbReference type="HOGENOM" id="CLU_417523_0_0_1"/>
<accession>E3LX83</accession>
<feature type="compositionally biased region" description="Low complexity" evidence="2">
    <location>
        <begin position="506"/>
        <end position="537"/>
    </location>
</feature>
<feature type="region of interest" description="Disordered" evidence="2">
    <location>
        <begin position="456"/>
        <end position="587"/>
    </location>
</feature>
<dbReference type="eggNOG" id="KOG0800">
    <property type="taxonomic scope" value="Eukaryota"/>
</dbReference>
<dbReference type="OMA" id="FTRESHE"/>
<name>E3LX83_CAERE</name>
<sequence length="657" mass="76184">MSQNDKIAEGLKFLREKYGFSSVSCVPASTVDPKIISKMMRFGNNVYPHKILHKEHADTELIDYSGEMSPEHCPLNMDNPLDWQFSIDGNVYKSNYSMISEKCRERLKAKYFIVNRSQLARINTKILKETGKKWVMHVDSLKDFQSYTKALDSKTYVIRSFQFYRCEEPEFYVLADDVIDLVILALQAQGVPEEEYDSHVKTLRFMNSSFEEEHFNVMKFDDFEETLEKFDIDKGLITIIPDMILKQNYVRSLTQLSIPITILNQDGDEIMTSPQAGMHIFHSMLCHYDWIGFMEKGEPEVDLTMELEAFFCDILKHYMDMRETTLVSRKYVEMDKEKLRNHRIFTKIQKQDRDHMWKDVEIFQDLPAKEYEKTCNKMNLPVYLVHNVLDLWYARLRWFVGCIEVFFTRESHEEKLFLISGLSQKYPGEAEPITQRFLSEIVHHWEKLRDEWEANRPPLFSQGTEAVGNKKENEKKIAKTSGDSKPSASKDSGKSNEATGNKKTIPKPGSVSKPPGVSGPSQATQKSKTSQKQETSKLSGKPQTKPDTQKSIVIELSEQKSTESGTPKNPRTAKSVATEKSMTPLETEKAAIMKKVTDELKEVKKTSEKMLKQKEKKKKLEEKLARETEIFKNLKETLSEKERLIEELRQELANLQE</sequence>
<proteinExistence type="predicted"/>
<evidence type="ECO:0000256" key="2">
    <source>
        <dbReference type="SAM" id="MobiDB-lite"/>
    </source>
</evidence>
<dbReference type="EMBL" id="DS268417">
    <property type="protein sequence ID" value="EFO83545.1"/>
    <property type="molecule type" value="Genomic_DNA"/>
</dbReference>
<feature type="compositionally biased region" description="Basic and acidic residues" evidence="2">
    <location>
        <begin position="468"/>
        <end position="477"/>
    </location>
</feature>
<dbReference type="AlphaFoldDB" id="E3LX83"/>
<dbReference type="Proteomes" id="UP000008281">
    <property type="component" value="Unassembled WGS sequence"/>
</dbReference>
<evidence type="ECO:0000313" key="4">
    <source>
        <dbReference type="Proteomes" id="UP000008281"/>
    </source>
</evidence>
<reference evidence="3" key="1">
    <citation type="submission" date="2007-07" db="EMBL/GenBank/DDBJ databases">
        <title>PCAP assembly of the Caenorhabditis remanei genome.</title>
        <authorList>
            <consortium name="The Caenorhabditis remanei Sequencing Consortium"/>
            <person name="Wilson R.K."/>
        </authorList>
    </citation>
    <scope>NUCLEOTIDE SEQUENCE [LARGE SCALE GENOMIC DNA]</scope>
    <source>
        <strain evidence="3">PB4641</strain>
    </source>
</reference>
<keyword evidence="4" id="KW-1185">Reference proteome</keyword>
<organism evidence="4">
    <name type="scientific">Caenorhabditis remanei</name>
    <name type="common">Caenorhabditis vulgaris</name>
    <dbReference type="NCBI Taxonomy" id="31234"/>
    <lineage>
        <taxon>Eukaryota</taxon>
        <taxon>Metazoa</taxon>
        <taxon>Ecdysozoa</taxon>
        <taxon>Nematoda</taxon>
        <taxon>Chromadorea</taxon>
        <taxon>Rhabditida</taxon>
        <taxon>Rhabditina</taxon>
        <taxon>Rhabditomorpha</taxon>
        <taxon>Rhabditoidea</taxon>
        <taxon>Rhabditidae</taxon>
        <taxon>Peloderinae</taxon>
        <taxon>Caenorhabditis</taxon>
    </lineage>
</organism>
<dbReference type="InParanoid" id="E3LX83"/>
<feature type="compositionally biased region" description="Polar residues" evidence="2">
    <location>
        <begin position="481"/>
        <end position="502"/>
    </location>
</feature>
<feature type="coiled-coil region" evidence="1">
    <location>
        <begin position="593"/>
        <end position="654"/>
    </location>
</feature>
<evidence type="ECO:0000313" key="3">
    <source>
        <dbReference type="EMBL" id="EFO83545.1"/>
    </source>
</evidence>
<gene>
    <name evidence="3" type="ORF">CRE_02836</name>
</gene>
<feature type="compositionally biased region" description="Polar residues" evidence="2">
    <location>
        <begin position="541"/>
        <end position="551"/>
    </location>
</feature>
<dbReference type="STRING" id="31234.E3LX83"/>
<keyword evidence="1" id="KW-0175">Coiled coil</keyword>
<protein>
    <submittedName>
        <fullName evidence="3">Uncharacterized protein</fullName>
    </submittedName>
</protein>